<sequence length="391" mass="43450">MHYQIASGVFWVGALDQDRRLFDSLIPLPDGTSYNAYLVKGSHKTALIDTVDPSKTEILINNLEDIPHIDYVISHHAEQDHSGSLPVIMDRYPECQLLCSEKAREMLLDLLDIPAGRIRVVADGESLSLGNKTLHFIYTPWVHWPETMVTFLEEEGILFSCDFFGSHLATTDIMQDGNHSVLEAAKRYFAEIMMPFRHIIQKNLQKLASLNIRLIAPSHGPVHVNPRGILDAYAGWSSGNVKNLVIIPFVTMHESTRMLVDWLTEELVSRNIPVEQFNLTVSDPGRLAMALLDAATVIIGTPTMLAGPHPLAAYAAVVANALRPPTRFIGIIGSYGWGGKTVETLRALLSNMRAEFFDPILVQGKPKAGHRDEISRLAELIRKKHISAGLI</sequence>
<name>A0A1I4S3K8_9BACT</name>
<feature type="domain" description="Flavodoxin-like" evidence="2">
    <location>
        <begin position="245"/>
        <end position="382"/>
    </location>
</feature>
<dbReference type="InterPro" id="IPR029039">
    <property type="entry name" value="Flavoprotein-like_sf"/>
</dbReference>
<dbReference type="InterPro" id="IPR001279">
    <property type="entry name" value="Metallo-B-lactamas"/>
</dbReference>
<dbReference type="GO" id="GO:0046872">
    <property type="term" value="F:metal ion binding"/>
    <property type="evidence" value="ECO:0007669"/>
    <property type="project" value="InterPro"/>
</dbReference>
<evidence type="ECO:0000313" key="4">
    <source>
        <dbReference type="Proteomes" id="UP000199611"/>
    </source>
</evidence>
<evidence type="ECO:0000256" key="1">
    <source>
        <dbReference type="ARBA" id="ARBA00007121"/>
    </source>
</evidence>
<dbReference type="InterPro" id="IPR016440">
    <property type="entry name" value="Rubredoxin-O_OxRdtase"/>
</dbReference>
<dbReference type="RefSeq" id="WP_093393556.1">
    <property type="nucleotide sequence ID" value="NZ_FOUU01000002.1"/>
</dbReference>
<dbReference type="OrthoDB" id="9800607at2"/>
<keyword evidence="4" id="KW-1185">Reference proteome</keyword>
<comment type="similarity">
    <text evidence="1">In the N-terminal section; belongs to the zinc metallo-hydrolase group 3 family.</text>
</comment>
<dbReference type="GO" id="GO:0010181">
    <property type="term" value="F:FMN binding"/>
    <property type="evidence" value="ECO:0007669"/>
    <property type="project" value="InterPro"/>
</dbReference>
<dbReference type="STRING" id="39841.SAMN05660836_00720"/>
<dbReference type="SUPFAM" id="SSF56281">
    <property type="entry name" value="Metallo-hydrolase/oxidoreductase"/>
    <property type="match status" value="1"/>
</dbReference>
<proteinExistence type="inferred from homology"/>
<dbReference type="PROSITE" id="PS50902">
    <property type="entry name" value="FLAVODOXIN_LIKE"/>
    <property type="match status" value="1"/>
</dbReference>
<reference evidence="3 4" key="1">
    <citation type="submission" date="2016-10" db="EMBL/GenBank/DDBJ databases">
        <authorList>
            <person name="de Groot N.N."/>
        </authorList>
    </citation>
    <scope>NUCLEOTIDE SEQUENCE [LARGE SCALE GENOMIC DNA]</scope>
    <source>
        <strain evidence="3 4">DSM 9990</strain>
    </source>
</reference>
<dbReference type="SMART" id="SM00849">
    <property type="entry name" value="Lactamase_B"/>
    <property type="match status" value="1"/>
</dbReference>
<gene>
    <name evidence="3" type="ORF">SAMN05660836_00720</name>
</gene>
<dbReference type="Pfam" id="PF19583">
    <property type="entry name" value="ODP"/>
    <property type="match status" value="1"/>
</dbReference>
<dbReference type="PANTHER" id="PTHR43717:SF1">
    <property type="entry name" value="ANAEROBIC NITRIC OXIDE REDUCTASE FLAVORUBREDOXIN"/>
    <property type="match status" value="1"/>
</dbReference>
<dbReference type="GO" id="GO:0009055">
    <property type="term" value="F:electron transfer activity"/>
    <property type="evidence" value="ECO:0007669"/>
    <property type="project" value="InterPro"/>
</dbReference>
<protein>
    <submittedName>
        <fullName evidence="3">Flavorubredoxin</fullName>
    </submittedName>
</protein>
<dbReference type="PIRSF" id="PIRSF005243">
    <property type="entry name" value="ROO"/>
    <property type="match status" value="1"/>
</dbReference>
<dbReference type="PANTHER" id="PTHR43717">
    <property type="entry name" value="ANAEROBIC NITRIC OXIDE REDUCTASE FLAVORUBREDOXIN"/>
    <property type="match status" value="1"/>
</dbReference>
<dbReference type="Gene3D" id="3.60.15.10">
    <property type="entry name" value="Ribonuclease Z/Hydroxyacylglutathione hydrolase-like"/>
    <property type="match status" value="1"/>
</dbReference>
<dbReference type="InterPro" id="IPR036866">
    <property type="entry name" value="RibonucZ/Hydroxyglut_hydro"/>
</dbReference>
<dbReference type="AlphaFoldDB" id="A0A1I4S3K8"/>
<dbReference type="CDD" id="cd07709">
    <property type="entry name" value="flavodiiron_proteins_MBL-fold"/>
    <property type="match status" value="1"/>
</dbReference>
<dbReference type="InterPro" id="IPR045761">
    <property type="entry name" value="ODP_dom"/>
</dbReference>
<dbReference type="GO" id="GO:0016491">
    <property type="term" value="F:oxidoreductase activity"/>
    <property type="evidence" value="ECO:0007669"/>
    <property type="project" value="InterPro"/>
</dbReference>
<evidence type="ECO:0000313" key="3">
    <source>
        <dbReference type="EMBL" id="SFM58833.1"/>
    </source>
</evidence>
<organism evidence="3 4">
    <name type="scientific">Thermodesulforhabdus norvegica</name>
    <dbReference type="NCBI Taxonomy" id="39841"/>
    <lineage>
        <taxon>Bacteria</taxon>
        <taxon>Pseudomonadati</taxon>
        <taxon>Thermodesulfobacteriota</taxon>
        <taxon>Syntrophobacteria</taxon>
        <taxon>Syntrophobacterales</taxon>
        <taxon>Thermodesulforhabdaceae</taxon>
        <taxon>Thermodesulforhabdus</taxon>
    </lineage>
</organism>
<evidence type="ECO:0000259" key="2">
    <source>
        <dbReference type="PROSITE" id="PS50902"/>
    </source>
</evidence>
<dbReference type="SUPFAM" id="SSF52218">
    <property type="entry name" value="Flavoproteins"/>
    <property type="match status" value="1"/>
</dbReference>
<dbReference type="EMBL" id="FOUU01000002">
    <property type="protein sequence ID" value="SFM58833.1"/>
    <property type="molecule type" value="Genomic_DNA"/>
</dbReference>
<dbReference type="Gene3D" id="3.40.50.360">
    <property type="match status" value="1"/>
</dbReference>
<dbReference type="Proteomes" id="UP000199611">
    <property type="component" value="Unassembled WGS sequence"/>
</dbReference>
<dbReference type="InterPro" id="IPR008254">
    <property type="entry name" value="Flavodoxin/NO_synth"/>
</dbReference>
<accession>A0A1I4S3K8</accession>